<protein>
    <submittedName>
        <fullName evidence="1">Uncharacterized protein</fullName>
    </submittedName>
</protein>
<dbReference type="Proteomes" id="UP000006859">
    <property type="component" value="Chromosome"/>
</dbReference>
<proteinExistence type="predicted"/>
<name>E0SCM4_DICD3</name>
<dbReference type="EMBL" id="CP002038">
    <property type="protein sequence ID" value="ADM98548.1"/>
    <property type="molecule type" value="Genomic_DNA"/>
</dbReference>
<organism evidence="1 2">
    <name type="scientific">Dickeya dadantii (strain 3937)</name>
    <name type="common">Erwinia chrysanthemi (strain 3937)</name>
    <dbReference type="NCBI Taxonomy" id="198628"/>
    <lineage>
        <taxon>Bacteria</taxon>
        <taxon>Pseudomonadati</taxon>
        <taxon>Pseudomonadota</taxon>
        <taxon>Gammaproteobacteria</taxon>
        <taxon>Enterobacterales</taxon>
        <taxon>Pectobacteriaceae</taxon>
        <taxon>Dickeya</taxon>
    </lineage>
</organism>
<gene>
    <name evidence="1" type="ordered locus">Dda3937_04588</name>
</gene>
<dbReference type="AlphaFoldDB" id="E0SCM4"/>
<accession>E0SCM4</accession>
<evidence type="ECO:0000313" key="2">
    <source>
        <dbReference type="Proteomes" id="UP000006859"/>
    </source>
</evidence>
<dbReference type="KEGG" id="ddd:Dda3937_04588"/>
<keyword evidence="2" id="KW-1185">Reference proteome</keyword>
<evidence type="ECO:0000313" key="1">
    <source>
        <dbReference type="EMBL" id="ADM98548.1"/>
    </source>
</evidence>
<sequence>MIYPVFQPSCRYSAGVRLFRDSWGCLRLWGQSRASPGSSTGEGFSPLHETLRKEKSTQLRGFYGFVGLHENQ</sequence>
<reference evidence="1 2" key="1">
    <citation type="journal article" date="2011" name="J. Bacteriol.">
        <title>Genome sequence of the plant-pathogenic bacterium Dickeya dadantii 3937.</title>
        <authorList>
            <person name="Glasner J.D."/>
            <person name="Yang C.H."/>
            <person name="Reverchon S."/>
            <person name="Hugouvieux-Cotte-Pattat N."/>
            <person name="Condemine G."/>
            <person name="Bohin J.P."/>
            <person name="Van Gijsegem F."/>
            <person name="Yang S."/>
            <person name="Franza T."/>
            <person name="Expert D."/>
            <person name="Plunkett G. III"/>
            <person name="San Francisco M.J."/>
            <person name="Charkowski A.O."/>
            <person name="Py B."/>
            <person name="Bell K."/>
            <person name="Rauscher L."/>
            <person name="Rodriguez-Palenzuela P."/>
            <person name="Toussaint A."/>
            <person name="Holeva M.C."/>
            <person name="He S.Y."/>
            <person name="Douet V."/>
            <person name="Boccara M."/>
            <person name="Blanco C."/>
            <person name="Toth I."/>
            <person name="Anderson B.D."/>
            <person name="Biehl B.S."/>
            <person name="Mau B."/>
            <person name="Flynn S.M."/>
            <person name="Barras F."/>
            <person name="Lindeberg M."/>
            <person name="Birch P.R."/>
            <person name="Tsuyumu S."/>
            <person name="Shi X."/>
            <person name="Hibbing M."/>
            <person name="Yap M.N."/>
            <person name="Carpentier M."/>
            <person name="Dassa E."/>
            <person name="Umehara M."/>
            <person name="Kim J.F."/>
            <person name="Rusch M."/>
            <person name="Soni P."/>
            <person name="Mayhew G.F."/>
            <person name="Fouts D.E."/>
            <person name="Gill S.R."/>
            <person name="Blattner F.R."/>
            <person name="Keen N.T."/>
            <person name="Perna N.T."/>
        </authorList>
    </citation>
    <scope>NUCLEOTIDE SEQUENCE [LARGE SCALE GENOMIC DNA]</scope>
    <source>
        <strain evidence="1 2">3937</strain>
    </source>
</reference>
<dbReference type="HOGENOM" id="CLU_2715894_0_0_6"/>